<dbReference type="CDD" id="cd00198">
    <property type="entry name" value="vWFA"/>
    <property type="match status" value="1"/>
</dbReference>
<comment type="subcellular location">
    <subcellularLocation>
        <location evidence="1">Secreted</location>
    </subcellularLocation>
</comment>
<evidence type="ECO:0000259" key="8">
    <source>
        <dbReference type="PROSITE" id="PS50234"/>
    </source>
</evidence>
<dbReference type="PROSITE" id="PS50234">
    <property type="entry name" value="VWFA"/>
    <property type="match status" value="1"/>
</dbReference>
<dbReference type="InterPro" id="IPR052969">
    <property type="entry name" value="Thr-specific_kinase-like"/>
</dbReference>
<dbReference type="OrthoDB" id="301415at2759"/>
<protein>
    <submittedName>
        <fullName evidence="10">MHCK/EF2 kinase</fullName>
    </submittedName>
</protein>
<dbReference type="Gene3D" id="3.40.50.410">
    <property type="entry name" value="von Willebrand factor, type A domain"/>
    <property type="match status" value="1"/>
</dbReference>
<dbReference type="InterPro" id="IPR004166">
    <property type="entry name" value="a-kinase_dom"/>
</dbReference>
<accession>A0A167QGJ7</accession>
<dbReference type="PANTHER" id="PTHR47763:SF4">
    <property type="entry name" value="ALPHA-PROTEIN KINASE VWKA"/>
    <property type="match status" value="1"/>
</dbReference>
<evidence type="ECO:0000256" key="2">
    <source>
        <dbReference type="ARBA" id="ARBA00022525"/>
    </source>
</evidence>
<organism evidence="10 11">
    <name type="scientific">Niveomyces insectorum RCEF 264</name>
    <dbReference type="NCBI Taxonomy" id="1081102"/>
    <lineage>
        <taxon>Eukaryota</taxon>
        <taxon>Fungi</taxon>
        <taxon>Dikarya</taxon>
        <taxon>Ascomycota</taxon>
        <taxon>Pezizomycotina</taxon>
        <taxon>Sordariomycetes</taxon>
        <taxon>Hypocreomycetidae</taxon>
        <taxon>Hypocreales</taxon>
        <taxon>Cordycipitaceae</taxon>
        <taxon>Niveomyces</taxon>
    </lineage>
</organism>
<proteinExistence type="predicted"/>
<keyword evidence="6 10" id="KW-0418">Kinase</keyword>
<dbReference type="SMART" id="SM00811">
    <property type="entry name" value="Alpha_kinase"/>
    <property type="match status" value="1"/>
</dbReference>
<evidence type="ECO:0000256" key="3">
    <source>
        <dbReference type="ARBA" id="ARBA00022527"/>
    </source>
</evidence>
<evidence type="ECO:0000256" key="4">
    <source>
        <dbReference type="ARBA" id="ARBA00022679"/>
    </source>
</evidence>
<keyword evidence="11" id="KW-1185">Reference proteome</keyword>
<evidence type="ECO:0000256" key="7">
    <source>
        <dbReference type="SAM" id="MobiDB-lite"/>
    </source>
</evidence>
<feature type="region of interest" description="Disordered" evidence="7">
    <location>
        <begin position="18"/>
        <end position="39"/>
    </location>
</feature>
<dbReference type="CDD" id="cd04515">
    <property type="entry name" value="Alpha_kinase"/>
    <property type="match status" value="1"/>
</dbReference>
<feature type="domain" description="Alpha-type protein kinase" evidence="9">
    <location>
        <begin position="383"/>
        <end position="595"/>
    </location>
</feature>
<dbReference type="Pfam" id="PF02816">
    <property type="entry name" value="Alpha_kinase"/>
    <property type="match status" value="1"/>
</dbReference>
<dbReference type="InterPro" id="IPR002035">
    <property type="entry name" value="VWF_A"/>
</dbReference>
<gene>
    <name evidence="10" type="ORF">SPI_07282</name>
</gene>
<feature type="compositionally biased region" description="Polar residues" evidence="7">
    <location>
        <begin position="682"/>
        <end position="691"/>
    </location>
</feature>
<sequence length="752" mass="82065">MAPGYDADVHAAAEALRRASLSQDSPTAGAGRTPAATPLLTSQAERRIRELKSEQRKANAEAPRRATSGLFRAICSTDLLFLIDTTGSMGSYIEAAKNQIRSIVNDIGIAFLNEAEVRMAVVGYKDHSDSPNIQFLDFTTSSSQVRSFLDTLSATGGADAPEDVLGGIWRALNANWRHRTRCIIHIADAPPHGRDLHDLGVRADYYPNPGSEPHGLTYKPLLSRMVNLHINYVLLQINGCTDRMAFAFLETYAAASADCTLLPTNAYYARAVAVSPKQGAITGGLLFQEARLGVSFNVLRRLVVNAVTASASRTAVRHVPHLSKTGTKLGAIGEEEEDDGPLPDEPLEAGGPQWETPGWLNETLVVVGFTADVLVHGTHTLNDMMASDDNITVSELELTINKRQHPFAQGSLRLASYAGTAASTNRYVVKSFKRPGSRLPQLAEDMQCQALCKSFALEFNALLGGEHAIDFIVTACLKGESESTADDACISLEPFLEGDYSKYNNNSGGVHGRTDDPTNQAAQAFSHFTYERSQGRFLVCDLQGVGELLTDPAVHTLDPDRFNLSSTNLGEEGFKFFFASHDCNAICRKLALRSNDTTLRSGQHQFRESWPSLADTVCCSNKLCGRILLRTDASKSKKYPGHHWCDVCWPQLDEFKETRVCAVPAPARRHTFEVSRFYYESQGRSTPNTCSQHREYDDAGTTTADKSSDEDGAAARGPEMTGTMEAVPIAMVTEGGFWDNLRSASVTLDYED</sequence>
<keyword evidence="4" id="KW-0808">Transferase</keyword>
<dbReference type="AlphaFoldDB" id="A0A167QGJ7"/>
<keyword evidence="2" id="KW-0964">Secreted</keyword>
<dbReference type="InterPro" id="IPR011009">
    <property type="entry name" value="Kinase-like_dom_sf"/>
</dbReference>
<keyword evidence="3" id="KW-0723">Serine/threonine-protein kinase</keyword>
<dbReference type="PROSITE" id="PS51158">
    <property type="entry name" value="ALPHA_KINASE"/>
    <property type="match status" value="1"/>
</dbReference>
<evidence type="ECO:0000256" key="5">
    <source>
        <dbReference type="ARBA" id="ARBA00022729"/>
    </source>
</evidence>
<dbReference type="SUPFAM" id="SSF56112">
    <property type="entry name" value="Protein kinase-like (PK-like)"/>
    <property type="match status" value="1"/>
</dbReference>
<feature type="compositionally biased region" description="Low complexity" evidence="7">
    <location>
        <begin position="18"/>
        <end position="38"/>
    </location>
</feature>
<dbReference type="SUPFAM" id="SSF53300">
    <property type="entry name" value="vWA-like"/>
    <property type="match status" value="1"/>
</dbReference>
<dbReference type="Pfam" id="PF25106">
    <property type="entry name" value="VWA_4"/>
    <property type="match status" value="1"/>
</dbReference>
<dbReference type="Proteomes" id="UP000076874">
    <property type="component" value="Unassembled WGS sequence"/>
</dbReference>
<evidence type="ECO:0000259" key="9">
    <source>
        <dbReference type="PROSITE" id="PS51158"/>
    </source>
</evidence>
<dbReference type="InterPro" id="IPR036465">
    <property type="entry name" value="vWFA_dom_sf"/>
</dbReference>
<feature type="domain" description="VWFA" evidence="8">
    <location>
        <begin position="78"/>
        <end position="152"/>
    </location>
</feature>
<evidence type="ECO:0000313" key="10">
    <source>
        <dbReference type="EMBL" id="OAA57623.1"/>
    </source>
</evidence>
<dbReference type="InterPro" id="IPR056861">
    <property type="entry name" value="HMCN1-like_VWA"/>
</dbReference>
<dbReference type="STRING" id="1081102.A0A167QGJ7"/>
<dbReference type="GO" id="GO:0005524">
    <property type="term" value="F:ATP binding"/>
    <property type="evidence" value="ECO:0007669"/>
    <property type="project" value="InterPro"/>
</dbReference>
<evidence type="ECO:0000313" key="11">
    <source>
        <dbReference type="Proteomes" id="UP000076874"/>
    </source>
</evidence>
<dbReference type="EMBL" id="AZHD01000014">
    <property type="protein sequence ID" value="OAA57623.1"/>
    <property type="molecule type" value="Genomic_DNA"/>
</dbReference>
<dbReference type="GO" id="GO:0004674">
    <property type="term" value="F:protein serine/threonine kinase activity"/>
    <property type="evidence" value="ECO:0007669"/>
    <property type="project" value="UniProtKB-KW"/>
</dbReference>
<reference evidence="10 11" key="1">
    <citation type="journal article" date="2016" name="Genome Biol. Evol.">
        <title>Divergent and convergent evolution of fungal pathogenicity.</title>
        <authorList>
            <person name="Shang Y."/>
            <person name="Xiao G."/>
            <person name="Zheng P."/>
            <person name="Cen K."/>
            <person name="Zhan S."/>
            <person name="Wang C."/>
        </authorList>
    </citation>
    <scope>NUCLEOTIDE SEQUENCE [LARGE SCALE GENOMIC DNA]</scope>
    <source>
        <strain evidence="10 11">RCEF 264</strain>
    </source>
</reference>
<comment type="caution">
    <text evidence="10">The sequence shown here is derived from an EMBL/GenBank/DDBJ whole genome shotgun (WGS) entry which is preliminary data.</text>
</comment>
<name>A0A167QGJ7_9HYPO</name>
<evidence type="ECO:0000256" key="6">
    <source>
        <dbReference type="ARBA" id="ARBA00022777"/>
    </source>
</evidence>
<feature type="region of interest" description="Disordered" evidence="7">
    <location>
        <begin position="682"/>
        <end position="722"/>
    </location>
</feature>
<dbReference type="PANTHER" id="PTHR47763">
    <property type="entry name" value="ALPHA-PROTEIN KINASE VWKA"/>
    <property type="match status" value="1"/>
</dbReference>
<evidence type="ECO:0000256" key="1">
    <source>
        <dbReference type="ARBA" id="ARBA00004613"/>
    </source>
</evidence>
<keyword evidence="5" id="KW-0732">Signal</keyword>
<dbReference type="Gene3D" id="3.30.200.20">
    <property type="entry name" value="Phosphorylase Kinase, domain 1"/>
    <property type="match status" value="1"/>
</dbReference>
<dbReference type="Gene3D" id="3.20.200.10">
    <property type="entry name" value="MHCK/EF2 kinase"/>
    <property type="match status" value="1"/>
</dbReference>